<name>A0A1B2M4F5_9GAMM</name>
<accession>A0A1B2M4F5</accession>
<dbReference type="AlphaFoldDB" id="A0A1B2M4F5"/>
<gene>
    <name evidence="1" type="ORF">BFG52_10300</name>
</gene>
<dbReference type="RefSeq" id="WP_067559444.1">
    <property type="nucleotide sequence ID" value="NZ_CP016895.1"/>
</dbReference>
<dbReference type="STRING" id="1789224.BFG52_10300"/>
<dbReference type="OrthoDB" id="6705549at2"/>
<evidence type="ECO:0000313" key="2">
    <source>
        <dbReference type="Proteomes" id="UP000093391"/>
    </source>
</evidence>
<protein>
    <submittedName>
        <fullName evidence="1">Uncharacterized protein</fullName>
    </submittedName>
</protein>
<keyword evidence="2" id="KW-1185">Reference proteome</keyword>
<proteinExistence type="predicted"/>
<dbReference type="Proteomes" id="UP000093391">
    <property type="component" value="Chromosome"/>
</dbReference>
<dbReference type="EMBL" id="CP016895">
    <property type="protein sequence ID" value="AOA59963.1"/>
    <property type="molecule type" value="Genomic_DNA"/>
</dbReference>
<dbReference type="KEGG" id="ala:BFG52_10300"/>
<evidence type="ECO:0000313" key="1">
    <source>
        <dbReference type="EMBL" id="AOA59963.1"/>
    </source>
</evidence>
<sequence>MKKLEFSADPQQLTALGSGSASLNTQNYVVDLLSQQLQQQGFVTAREHASDQFEVSLTQPEVSFQINCQPDQASGRMSCQITLLHAEDQDWFDKITGQSVLRQLKYAMENSLKLQSAFSAFEWKN</sequence>
<reference evidence="1 2" key="1">
    <citation type="submission" date="2016-08" db="EMBL/GenBank/DDBJ databases">
        <authorList>
            <person name="Seilhamer J.J."/>
        </authorList>
    </citation>
    <scope>NUCLEOTIDE SEQUENCE [LARGE SCALE GENOMIC DNA]</scope>
    <source>
        <strain evidence="1 2">BRTC-1</strain>
    </source>
</reference>
<organism evidence="1 2">
    <name type="scientific">Acinetobacter larvae</name>
    <dbReference type="NCBI Taxonomy" id="1789224"/>
    <lineage>
        <taxon>Bacteria</taxon>
        <taxon>Pseudomonadati</taxon>
        <taxon>Pseudomonadota</taxon>
        <taxon>Gammaproteobacteria</taxon>
        <taxon>Moraxellales</taxon>
        <taxon>Moraxellaceae</taxon>
        <taxon>Acinetobacter</taxon>
    </lineage>
</organism>